<accession>A0A0E9PYB5</accession>
<dbReference type="AlphaFoldDB" id="A0A0E9PYB5"/>
<name>A0A0E9PYB5_ANGAN</name>
<dbReference type="EMBL" id="GBXM01099729">
    <property type="protein sequence ID" value="JAH08848.1"/>
    <property type="molecule type" value="Transcribed_RNA"/>
</dbReference>
<proteinExistence type="predicted"/>
<reference evidence="1" key="1">
    <citation type="submission" date="2014-11" db="EMBL/GenBank/DDBJ databases">
        <authorList>
            <person name="Amaro Gonzalez C."/>
        </authorList>
    </citation>
    <scope>NUCLEOTIDE SEQUENCE</scope>
</reference>
<evidence type="ECO:0000313" key="1">
    <source>
        <dbReference type="EMBL" id="JAH08848.1"/>
    </source>
</evidence>
<sequence length="61" mass="6947">MIHLLSDVMEIGSSRMNLEMDRQILSGICTKKFVPNSSRTLHPATRQQPLTHCLCNQSIHQ</sequence>
<protein>
    <submittedName>
        <fullName evidence="1">Uncharacterized protein</fullName>
    </submittedName>
</protein>
<reference evidence="1" key="2">
    <citation type="journal article" date="2015" name="Fish Shellfish Immunol.">
        <title>Early steps in the European eel (Anguilla anguilla)-Vibrio vulnificus interaction in the gills: Role of the RtxA13 toxin.</title>
        <authorList>
            <person name="Callol A."/>
            <person name="Pajuelo D."/>
            <person name="Ebbesson L."/>
            <person name="Teles M."/>
            <person name="MacKenzie S."/>
            <person name="Amaro C."/>
        </authorList>
    </citation>
    <scope>NUCLEOTIDE SEQUENCE</scope>
</reference>
<organism evidence="1">
    <name type="scientific">Anguilla anguilla</name>
    <name type="common">European freshwater eel</name>
    <name type="synonym">Muraena anguilla</name>
    <dbReference type="NCBI Taxonomy" id="7936"/>
    <lineage>
        <taxon>Eukaryota</taxon>
        <taxon>Metazoa</taxon>
        <taxon>Chordata</taxon>
        <taxon>Craniata</taxon>
        <taxon>Vertebrata</taxon>
        <taxon>Euteleostomi</taxon>
        <taxon>Actinopterygii</taxon>
        <taxon>Neopterygii</taxon>
        <taxon>Teleostei</taxon>
        <taxon>Anguilliformes</taxon>
        <taxon>Anguillidae</taxon>
        <taxon>Anguilla</taxon>
    </lineage>
</organism>